<reference evidence="2 3" key="1">
    <citation type="submission" date="2016-12" db="EMBL/GenBank/DDBJ databases">
        <title>The genomes of Aspergillus section Nigri reveals drivers in fungal speciation.</title>
        <authorList>
            <consortium name="DOE Joint Genome Institute"/>
            <person name="Vesth T.C."/>
            <person name="Nybo J."/>
            <person name="Theobald S."/>
            <person name="Brandl J."/>
            <person name="Frisvad J.C."/>
            <person name="Nielsen K.F."/>
            <person name="Lyhne E.K."/>
            <person name="Kogle M.E."/>
            <person name="Kuo A."/>
            <person name="Riley R."/>
            <person name="Clum A."/>
            <person name="Nolan M."/>
            <person name="Lipzen A."/>
            <person name="Salamov A."/>
            <person name="Henrissat B."/>
            <person name="Wiebenga A."/>
            <person name="De Vries R.P."/>
            <person name="Grigoriev I.V."/>
            <person name="Mortensen U.H."/>
            <person name="Andersen M.R."/>
            <person name="Baker S.E."/>
        </authorList>
    </citation>
    <scope>NUCLEOTIDE SEQUENCE [LARGE SCALE GENOMIC DNA]</scope>
    <source>
        <strain evidence="2 3">CBS 117.55</strain>
    </source>
</reference>
<dbReference type="Proteomes" id="UP000247233">
    <property type="component" value="Unassembled WGS sequence"/>
</dbReference>
<dbReference type="RefSeq" id="XP_025394667.1">
    <property type="nucleotide sequence ID" value="XM_025546962.1"/>
</dbReference>
<dbReference type="Gene3D" id="3.40.50.720">
    <property type="entry name" value="NAD(P)-binding Rossmann-like Domain"/>
    <property type="match status" value="1"/>
</dbReference>
<keyword evidence="3" id="KW-1185">Reference proteome</keyword>
<proteinExistence type="predicted"/>
<dbReference type="Pfam" id="PF22917">
    <property type="entry name" value="PRISE"/>
    <property type="match status" value="1"/>
</dbReference>
<dbReference type="STRING" id="1448321.A0A317UWV8"/>
<feature type="domain" description="PRISE-like Rossmann-fold" evidence="1">
    <location>
        <begin position="53"/>
        <end position="132"/>
    </location>
</feature>
<evidence type="ECO:0000313" key="3">
    <source>
        <dbReference type="Proteomes" id="UP000247233"/>
    </source>
</evidence>
<dbReference type="VEuPathDB" id="FungiDB:BO70DRAFT_400945"/>
<dbReference type="GeneID" id="37069199"/>
<dbReference type="EMBL" id="MSFL01000048">
    <property type="protein sequence ID" value="PWY65996.1"/>
    <property type="molecule type" value="Genomic_DNA"/>
</dbReference>
<evidence type="ECO:0000259" key="1">
    <source>
        <dbReference type="Pfam" id="PF22917"/>
    </source>
</evidence>
<protein>
    <recommendedName>
        <fullName evidence="1">PRISE-like Rossmann-fold domain-containing protein</fullName>
    </recommendedName>
</protein>
<dbReference type="OrthoDB" id="1731983at2759"/>
<accession>A0A317UWV8</accession>
<organism evidence="2 3">
    <name type="scientific">Aspergillus heteromorphus CBS 117.55</name>
    <dbReference type="NCBI Taxonomy" id="1448321"/>
    <lineage>
        <taxon>Eukaryota</taxon>
        <taxon>Fungi</taxon>
        <taxon>Dikarya</taxon>
        <taxon>Ascomycota</taxon>
        <taxon>Pezizomycotina</taxon>
        <taxon>Eurotiomycetes</taxon>
        <taxon>Eurotiomycetidae</taxon>
        <taxon>Eurotiales</taxon>
        <taxon>Aspergillaceae</taxon>
        <taxon>Aspergillus</taxon>
        <taxon>Aspergillus subgen. Circumdati</taxon>
    </lineage>
</organism>
<dbReference type="AlphaFoldDB" id="A0A317UWV8"/>
<sequence>MDEVRIRGGNLSGPGKANAVKYVPKQREGHRIILATEETSGDTGIPQPSEGRMAFVNELLHDYPVPAFDHSTALTHRPLALEQTLWPASPKLQLVSGLDLLTDNQETFQQTLLAHVPHLADVTTVYFCAYTTTRTLPWKRT</sequence>
<name>A0A317UWV8_9EURO</name>
<gene>
    <name evidence="2" type="ORF">BO70DRAFT_400945</name>
</gene>
<dbReference type="InterPro" id="IPR055222">
    <property type="entry name" value="PRISE-like_Rossmann-fold"/>
</dbReference>
<comment type="caution">
    <text evidence="2">The sequence shown here is derived from an EMBL/GenBank/DDBJ whole genome shotgun (WGS) entry which is preliminary data.</text>
</comment>
<evidence type="ECO:0000313" key="2">
    <source>
        <dbReference type="EMBL" id="PWY65996.1"/>
    </source>
</evidence>